<evidence type="ECO:0000256" key="1">
    <source>
        <dbReference type="ARBA" id="ARBA00001913"/>
    </source>
</evidence>
<protein>
    <submittedName>
        <fullName evidence="11">Choline-sulfatase</fullName>
        <ecNumber evidence="11">3.1.6.6</ecNumber>
    </submittedName>
</protein>
<dbReference type="PANTHER" id="PTHR42693:SF42">
    <property type="entry name" value="ARYLSULFATASE G"/>
    <property type="match status" value="1"/>
</dbReference>
<evidence type="ECO:0000256" key="8">
    <source>
        <dbReference type="SAM" id="MobiDB-lite"/>
    </source>
</evidence>
<dbReference type="RefSeq" id="WP_146525169.1">
    <property type="nucleotide sequence ID" value="NZ_SJPV01000002.1"/>
</dbReference>
<evidence type="ECO:0000256" key="5">
    <source>
        <dbReference type="ARBA" id="ARBA00022801"/>
    </source>
</evidence>
<dbReference type="Proteomes" id="UP000319143">
    <property type="component" value="Unassembled WGS sequence"/>
</dbReference>
<comment type="cofactor">
    <cofactor evidence="1">
        <name>Ca(2+)</name>
        <dbReference type="ChEBI" id="CHEBI:29108"/>
    </cofactor>
</comment>
<feature type="region of interest" description="Disordered" evidence="8">
    <location>
        <begin position="298"/>
        <end position="318"/>
    </location>
</feature>
<feature type="signal peptide" evidence="9">
    <location>
        <begin position="1"/>
        <end position="24"/>
    </location>
</feature>
<dbReference type="InterPro" id="IPR017850">
    <property type="entry name" value="Alkaline_phosphatase_core_sf"/>
</dbReference>
<keyword evidence="7" id="KW-0175">Coiled coil</keyword>
<dbReference type="Pfam" id="PF00884">
    <property type="entry name" value="Sulfatase"/>
    <property type="match status" value="1"/>
</dbReference>
<evidence type="ECO:0000256" key="3">
    <source>
        <dbReference type="ARBA" id="ARBA00022723"/>
    </source>
</evidence>
<accession>A0A5C6DV62</accession>
<dbReference type="GO" id="GO:0004065">
    <property type="term" value="F:arylsulfatase activity"/>
    <property type="evidence" value="ECO:0007669"/>
    <property type="project" value="TreeGrafter"/>
</dbReference>
<evidence type="ECO:0000256" key="2">
    <source>
        <dbReference type="ARBA" id="ARBA00008779"/>
    </source>
</evidence>
<keyword evidence="6" id="KW-0106">Calcium</keyword>
<comment type="caution">
    <text evidence="11">The sequence shown here is derived from an EMBL/GenBank/DDBJ whole genome shotgun (WGS) entry which is preliminary data.</text>
</comment>
<name>A0A5C6DV62_9BACT</name>
<gene>
    <name evidence="11" type="primary">betC_6</name>
    <name evidence="11" type="ORF">Poly41_14130</name>
</gene>
<dbReference type="CDD" id="cd16144">
    <property type="entry name" value="ARS_like"/>
    <property type="match status" value="1"/>
</dbReference>
<keyword evidence="5 11" id="KW-0378">Hydrolase</keyword>
<keyword evidence="4 9" id="KW-0732">Signal</keyword>
<dbReference type="EC" id="3.1.6.6" evidence="11"/>
<keyword evidence="12" id="KW-1185">Reference proteome</keyword>
<evidence type="ECO:0000313" key="12">
    <source>
        <dbReference type="Proteomes" id="UP000319143"/>
    </source>
</evidence>
<keyword evidence="3" id="KW-0479">Metal-binding</keyword>
<dbReference type="SUPFAM" id="SSF53649">
    <property type="entry name" value="Alkaline phosphatase-like"/>
    <property type="match status" value="1"/>
</dbReference>
<dbReference type="GO" id="GO:0047753">
    <property type="term" value="F:choline-sulfatase activity"/>
    <property type="evidence" value="ECO:0007669"/>
    <property type="project" value="UniProtKB-EC"/>
</dbReference>
<evidence type="ECO:0000259" key="10">
    <source>
        <dbReference type="Pfam" id="PF00884"/>
    </source>
</evidence>
<dbReference type="Gene3D" id="3.40.720.10">
    <property type="entry name" value="Alkaline Phosphatase, subunit A"/>
    <property type="match status" value="1"/>
</dbReference>
<dbReference type="PANTHER" id="PTHR42693">
    <property type="entry name" value="ARYLSULFATASE FAMILY MEMBER"/>
    <property type="match status" value="1"/>
</dbReference>
<evidence type="ECO:0000313" key="11">
    <source>
        <dbReference type="EMBL" id="TWU40580.1"/>
    </source>
</evidence>
<dbReference type="GO" id="GO:0046872">
    <property type="term" value="F:metal ion binding"/>
    <property type="evidence" value="ECO:0007669"/>
    <property type="project" value="UniProtKB-KW"/>
</dbReference>
<reference evidence="11 12" key="1">
    <citation type="submission" date="2019-02" db="EMBL/GenBank/DDBJ databases">
        <title>Deep-cultivation of Planctomycetes and their phenomic and genomic characterization uncovers novel biology.</title>
        <authorList>
            <person name="Wiegand S."/>
            <person name="Jogler M."/>
            <person name="Boedeker C."/>
            <person name="Pinto D."/>
            <person name="Vollmers J."/>
            <person name="Rivas-Marin E."/>
            <person name="Kohn T."/>
            <person name="Peeters S.H."/>
            <person name="Heuer A."/>
            <person name="Rast P."/>
            <person name="Oberbeckmann S."/>
            <person name="Bunk B."/>
            <person name="Jeske O."/>
            <person name="Meyerdierks A."/>
            <person name="Storesund J.E."/>
            <person name="Kallscheuer N."/>
            <person name="Luecker S."/>
            <person name="Lage O.M."/>
            <person name="Pohl T."/>
            <person name="Merkel B.J."/>
            <person name="Hornburger P."/>
            <person name="Mueller R.-W."/>
            <person name="Bruemmer F."/>
            <person name="Labrenz M."/>
            <person name="Spormann A.M."/>
            <person name="Op Den Camp H."/>
            <person name="Overmann J."/>
            <person name="Amann R."/>
            <person name="Jetten M.S.M."/>
            <person name="Mascher T."/>
            <person name="Medema M.H."/>
            <person name="Devos D.P."/>
            <person name="Kaster A.-K."/>
            <person name="Ovreas L."/>
            <person name="Rohde M."/>
            <person name="Galperin M.Y."/>
            <person name="Jogler C."/>
        </authorList>
    </citation>
    <scope>NUCLEOTIDE SEQUENCE [LARGE SCALE GENOMIC DNA]</scope>
    <source>
        <strain evidence="11 12">Poly41</strain>
    </source>
</reference>
<feature type="domain" description="Sulfatase N-terminal" evidence="10">
    <location>
        <begin position="29"/>
        <end position="361"/>
    </location>
</feature>
<dbReference type="Gene3D" id="3.30.1120.10">
    <property type="match status" value="1"/>
</dbReference>
<proteinExistence type="inferred from homology"/>
<dbReference type="InterPro" id="IPR000917">
    <property type="entry name" value="Sulfatase_N"/>
</dbReference>
<evidence type="ECO:0000256" key="7">
    <source>
        <dbReference type="SAM" id="Coils"/>
    </source>
</evidence>
<dbReference type="AlphaFoldDB" id="A0A5C6DV62"/>
<dbReference type="InterPro" id="IPR050738">
    <property type="entry name" value="Sulfatase"/>
</dbReference>
<dbReference type="EMBL" id="SJPV01000002">
    <property type="protein sequence ID" value="TWU40580.1"/>
    <property type="molecule type" value="Genomic_DNA"/>
</dbReference>
<sequence precursor="true">MLRCFMHCTIAVLLCLCLVPSVGAAESPPNFVIFYVDDLGWADTSVRMMDDEPLSASDFYQTPALERLAKQGMRFTSGYAPTPTCTGSRISIQFGMTSARLQYRNVFDVLSKKQRPRGWDDEVSMAAVVKAADKNYVTAHFGKGMSVRRMDHAGYDVTDEFDRGPNGNGHGSYIDVNKKVPIPDDNPKRIVDLTRRSVEFVREHAGKRPFFLMVSHYAVHIPHQASPAAIESCRRRWVAAGNPDVGPDDKEYKKHFPEWRYAAMIEETDASLGAILDALKKSKGIDNTYVIFTSDNGGGHGRRDEAGNRFQGPLQEGKRSTYEGGLRVPFIVSGPGIKPGSQCDVPVVQWDLLPTLHDLSGSSAPLPAGVDGGSLRDVFERGDDGVVPRNAPGLVFHYPCHYHPPISVIRIGNYKLMRHLNSGDVKLFNVATDYAEQQDLAQQLPEKVKEMDRILKRYVDEVDGGQVSEVYAAYFEWLDAELQRKEERHQRDVDSLKQRNPPDLEEQLAKLEAELQAARRQHATKTAICEDQMTNPSWRETRKNEVVEEIGIDKKGNVIVPKTEKPPKKKAAKVDE</sequence>
<comment type="similarity">
    <text evidence="2">Belongs to the sulfatase family.</text>
</comment>
<evidence type="ECO:0000256" key="9">
    <source>
        <dbReference type="SAM" id="SignalP"/>
    </source>
</evidence>
<feature type="coiled-coil region" evidence="7">
    <location>
        <begin position="479"/>
        <end position="528"/>
    </location>
</feature>
<evidence type="ECO:0000256" key="4">
    <source>
        <dbReference type="ARBA" id="ARBA00022729"/>
    </source>
</evidence>
<organism evidence="11 12">
    <name type="scientific">Novipirellula artificiosorum</name>
    <dbReference type="NCBI Taxonomy" id="2528016"/>
    <lineage>
        <taxon>Bacteria</taxon>
        <taxon>Pseudomonadati</taxon>
        <taxon>Planctomycetota</taxon>
        <taxon>Planctomycetia</taxon>
        <taxon>Pirellulales</taxon>
        <taxon>Pirellulaceae</taxon>
        <taxon>Novipirellula</taxon>
    </lineage>
</organism>
<feature type="chain" id="PRO_5022846268" evidence="9">
    <location>
        <begin position="25"/>
        <end position="576"/>
    </location>
</feature>
<dbReference type="OrthoDB" id="9783154at2"/>
<evidence type="ECO:0000256" key="6">
    <source>
        <dbReference type="ARBA" id="ARBA00022837"/>
    </source>
</evidence>